<evidence type="ECO:0000259" key="11">
    <source>
        <dbReference type="SMART" id="SM00756"/>
    </source>
</evidence>
<dbReference type="PANTHER" id="PTHR34573:SF1">
    <property type="entry name" value="VITAMIN K EPOXIDE REDUCTASE DOMAIN-CONTAINING PROTEIN"/>
    <property type="match status" value="1"/>
</dbReference>
<dbReference type="InterPro" id="IPR012932">
    <property type="entry name" value="VKOR"/>
</dbReference>
<dbReference type="SUPFAM" id="SSF52833">
    <property type="entry name" value="Thioredoxin-like"/>
    <property type="match status" value="1"/>
</dbReference>
<comment type="subcellular location">
    <subcellularLocation>
        <location evidence="1">Membrane</location>
        <topology evidence="1">Multi-pass membrane protein</topology>
    </subcellularLocation>
</comment>
<comment type="similarity">
    <text evidence="2">Belongs to the VKOR family.</text>
</comment>
<dbReference type="RefSeq" id="WP_224192531.1">
    <property type="nucleotide sequence ID" value="NZ_JAIRAU010000019.1"/>
</dbReference>
<dbReference type="Gene3D" id="1.20.1440.130">
    <property type="entry name" value="VKOR domain"/>
    <property type="match status" value="1"/>
</dbReference>
<evidence type="ECO:0000256" key="3">
    <source>
        <dbReference type="ARBA" id="ARBA00022692"/>
    </source>
</evidence>
<evidence type="ECO:0000256" key="7">
    <source>
        <dbReference type="ARBA" id="ARBA00023136"/>
    </source>
</evidence>
<evidence type="ECO:0000256" key="4">
    <source>
        <dbReference type="ARBA" id="ARBA00022719"/>
    </source>
</evidence>
<keyword evidence="8" id="KW-1015">Disulfide bond</keyword>
<evidence type="ECO:0000256" key="5">
    <source>
        <dbReference type="ARBA" id="ARBA00022989"/>
    </source>
</evidence>
<dbReference type="Pfam" id="PF07884">
    <property type="entry name" value="VKOR"/>
    <property type="match status" value="1"/>
</dbReference>
<keyword evidence="4" id="KW-0874">Quinone</keyword>
<dbReference type="InterPro" id="IPR036249">
    <property type="entry name" value="Thioredoxin-like_sf"/>
</dbReference>
<organism evidence="12 13">
    <name type="scientific">Nannocystis pusilla</name>
    <dbReference type="NCBI Taxonomy" id="889268"/>
    <lineage>
        <taxon>Bacteria</taxon>
        <taxon>Pseudomonadati</taxon>
        <taxon>Myxococcota</taxon>
        <taxon>Polyangia</taxon>
        <taxon>Nannocystales</taxon>
        <taxon>Nannocystaceae</taxon>
        <taxon>Nannocystis</taxon>
    </lineage>
</organism>
<evidence type="ECO:0000256" key="8">
    <source>
        <dbReference type="ARBA" id="ARBA00023157"/>
    </source>
</evidence>
<protein>
    <recommendedName>
        <fullName evidence="11">Vitamin K epoxide reductase domain-containing protein</fullName>
    </recommendedName>
</protein>
<evidence type="ECO:0000256" key="1">
    <source>
        <dbReference type="ARBA" id="ARBA00004141"/>
    </source>
</evidence>
<dbReference type="Gene3D" id="3.40.30.10">
    <property type="entry name" value="Glutaredoxin"/>
    <property type="match status" value="1"/>
</dbReference>
<dbReference type="PANTHER" id="PTHR34573">
    <property type="entry name" value="VKC DOMAIN-CONTAINING PROTEIN"/>
    <property type="match status" value="1"/>
</dbReference>
<dbReference type="EMBL" id="JAIRAU010000019">
    <property type="protein sequence ID" value="MBZ5710761.1"/>
    <property type="molecule type" value="Genomic_DNA"/>
</dbReference>
<gene>
    <name evidence="12" type="ORF">K7C98_15980</name>
</gene>
<reference evidence="12" key="1">
    <citation type="submission" date="2021-08" db="EMBL/GenBank/DDBJ databases">
        <authorList>
            <person name="Stevens D.C."/>
        </authorList>
    </citation>
    <scope>NUCLEOTIDE SEQUENCE</scope>
    <source>
        <strain evidence="12">DSM 53165</strain>
    </source>
</reference>
<name>A0ABS7TRS9_9BACT</name>
<proteinExistence type="inferred from homology"/>
<feature type="transmembrane region" description="Helical" evidence="10">
    <location>
        <begin position="107"/>
        <end position="130"/>
    </location>
</feature>
<evidence type="ECO:0000256" key="2">
    <source>
        <dbReference type="ARBA" id="ARBA00006214"/>
    </source>
</evidence>
<accession>A0ABS7TRS9</accession>
<feature type="transmembrane region" description="Helical" evidence="10">
    <location>
        <begin position="75"/>
        <end position="95"/>
    </location>
</feature>
<evidence type="ECO:0000256" key="6">
    <source>
        <dbReference type="ARBA" id="ARBA00023002"/>
    </source>
</evidence>
<dbReference type="InterPro" id="IPR038354">
    <property type="entry name" value="VKOR_sf"/>
</dbReference>
<keyword evidence="7 10" id="KW-0472">Membrane</keyword>
<keyword evidence="13" id="KW-1185">Reference proteome</keyword>
<keyword evidence="6" id="KW-0560">Oxidoreductase</keyword>
<keyword evidence="3 10" id="KW-0812">Transmembrane</keyword>
<evidence type="ECO:0000256" key="10">
    <source>
        <dbReference type="SAM" id="Phobius"/>
    </source>
</evidence>
<keyword evidence="5 10" id="KW-1133">Transmembrane helix</keyword>
<evidence type="ECO:0000313" key="13">
    <source>
        <dbReference type="Proteomes" id="UP001139031"/>
    </source>
</evidence>
<dbReference type="Proteomes" id="UP001139031">
    <property type="component" value="Unassembled WGS sequence"/>
</dbReference>
<evidence type="ECO:0000256" key="9">
    <source>
        <dbReference type="ARBA" id="ARBA00023284"/>
    </source>
</evidence>
<feature type="domain" description="Vitamin K epoxide reductase" evidence="11">
    <location>
        <begin position="12"/>
        <end position="157"/>
    </location>
</feature>
<comment type="caution">
    <text evidence="12">The sequence shown here is derived from an EMBL/GenBank/DDBJ whole genome shotgun (WGS) entry which is preliminary data.</text>
</comment>
<dbReference type="SMART" id="SM00756">
    <property type="entry name" value="VKc"/>
    <property type="match status" value="1"/>
</dbReference>
<keyword evidence="9" id="KW-0676">Redox-active center</keyword>
<sequence>MSTARLAFTGLHRQALLTCALLGLIGAALGGYLTVLKFRMAYTPCLGPHGGCQIGEMRCEDALGAAWSVVGGLPISTWGSAAYVCVIVLAVGQLARRGFLAGCAASLLWTLSLAIACISLVYAVYAFAILQSPCPFCLSLDGVALLLVAAAATVRRLTDPREQFRLGVALRHRRASLIDAGFRLGMLLTIATGVQSLAYHGMRHTVSVRDGCPERAESSPIAPIRVGPADAPVVLAAYLDMSCSACKRKFKQLAQALRNGQFPRPVQLWIYHAPRHACDPAAFPAGFARSDDRARDDNACLAARAAECMEKLQPGAGFRLIGGLFALHDDRQAGQPLFTAERVGNRAVDLGMEIDPDDPDNPLFRCIDHDRGVLADITAHQRHAEQLDLMVPAIAVHAAKDGAIDPDRPPYWLFANTPFDDLAMYVELQAAPPAPPK</sequence>
<evidence type="ECO:0000313" key="12">
    <source>
        <dbReference type="EMBL" id="MBZ5710761.1"/>
    </source>
</evidence>